<dbReference type="RefSeq" id="WP_008826846.1">
    <property type="nucleotide sequence ID" value="NZ_AFNU02000002.1"/>
</dbReference>
<organism evidence="2 3">
    <name type="scientific">Haloplasma contractile SSD-17B</name>
    <dbReference type="NCBI Taxonomy" id="1033810"/>
    <lineage>
        <taxon>Bacteria</taxon>
        <taxon>Bacillati</taxon>
        <taxon>Mycoplasmatota</taxon>
        <taxon>Mollicutes</taxon>
        <taxon>Haloplasmatales</taxon>
        <taxon>Haloplasmataceae</taxon>
        <taxon>Haloplasma</taxon>
    </lineage>
</organism>
<protein>
    <submittedName>
        <fullName evidence="2">Peptidase MA superfamily protein</fullName>
    </submittedName>
</protein>
<gene>
    <name evidence="2" type="ORF">HLPCO_000763</name>
</gene>
<dbReference type="eggNOG" id="COG0308">
    <property type="taxonomic scope" value="Bacteria"/>
</dbReference>
<sequence length="322" mass="37860">MKKIVQIITFLGMICVIGFIVRVTVFKDNNKDMNDQLKSTELKQSEPFQCENYDENTFYVDGDWYYSRHAKMYKTVWDTYAETDTAYKSPEEFLNEIDKNVKCISEFLKKPDWEKQYRGNEDREIIITVSTTTGKPRMTGGAYGEAMLELPSYLVNLDLSPLTHEITHLIAPNNKTNNYAYSLKEGLATYMTEMMGYPGAHRLGAPVHSLAKQFLNEEHQALIDVIGLQLPSMDYYFDHMYAFYNLSNSFTKFLIEEYGLEKFMLVYMSDYLVEDYSDTYGKSYEELKQEWIEMLEYEESYEYTFEELHIRYYGITSEGSEK</sequence>
<dbReference type="STRING" id="1033810.HLPCO_000763"/>
<name>U2FQ21_9MOLU</name>
<accession>U2FQ21</accession>
<proteinExistence type="predicted"/>
<dbReference type="AlphaFoldDB" id="U2FQ21"/>
<keyword evidence="1" id="KW-1133">Transmembrane helix</keyword>
<keyword evidence="3" id="KW-1185">Reference proteome</keyword>
<evidence type="ECO:0000313" key="3">
    <source>
        <dbReference type="Proteomes" id="UP000005707"/>
    </source>
</evidence>
<reference evidence="2 3" key="1">
    <citation type="journal article" date="2011" name="J. Bacteriol.">
        <title>Genome sequence of Haloplasma contractile, an unusual contractile bacterium from a deep-sea anoxic brine lake.</title>
        <authorList>
            <person name="Antunes A."/>
            <person name="Alam I."/>
            <person name="El Dorry H."/>
            <person name="Siam R."/>
            <person name="Robertson A."/>
            <person name="Bajic V.B."/>
            <person name="Stingl U."/>
        </authorList>
    </citation>
    <scope>NUCLEOTIDE SEQUENCE [LARGE SCALE GENOMIC DNA]</scope>
    <source>
        <strain evidence="2 3">SSD-17B</strain>
    </source>
</reference>
<keyword evidence="1" id="KW-0812">Transmembrane</keyword>
<comment type="caution">
    <text evidence="2">The sequence shown here is derived from an EMBL/GenBank/DDBJ whole genome shotgun (WGS) entry which is preliminary data.</text>
</comment>
<feature type="transmembrane region" description="Helical" evidence="1">
    <location>
        <begin position="7"/>
        <end position="26"/>
    </location>
</feature>
<dbReference type="Proteomes" id="UP000005707">
    <property type="component" value="Unassembled WGS sequence"/>
</dbReference>
<reference evidence="2 3" key="2">
    <citation type="journal article" date="2013" name="PLoS ONE">
        <title>INDIGO - INtegrated Data Warehouse of MIcrobial GenOmes with Examples from the Red Sea Extremophiles.</title>
        <authorList>
            <person name="Alam I."/>
            <person name="Antunes A."/>
            <person name="Kamau A.A."/>
            <person name="Ba Alawi W."/>
            <person name="Kalkatawi M."/>
            <person name="Stingl U."/>
            <person name="Bajic V.B."/>
        </authorList>
    </citation>
    <scope>NUCLEOTIDE SEQUENCE [LARGE SCALE GENOMIC DNA]</scope>
    <source>
        <strain evidence="2 3">SSD-17B</strain>
    </source>
</reference>
<dbReference type="OrthoDB" id="1947591at2"/>
<dbReference type="InParanoid" id="U2FQ21"/>
<evidence type="ECO:0000256" key="1">
    <source>
        <dbReference type="SAM" id="Phobius"/>
    </source>
</evidence>
<dbReference type="EMBL" id="AFNU02000002">
    <property type="protein sequence ID" value="ERJ13144.1"/>
    <property type="molecule type" value="Genomic_DNA"/>
</dbReference>
<evidence type="ECO:0000313" key="2">
    <source>
        <dbReference type="EMBL" id="ERJ13144.1"/>
    </source>
</evidence>
<keyword evidence="1" id="KW-0472">Membrane</keyword>